<dbReference type="PANTHER" id="PTHR30290">
    <property type="entry name" value="PERIPLASMIC BINDING COMPONENT OF ABC TRANSPORTER"/>
    <property type="match status" value="1"/>
</dbReference>
<evidence type="ECO:0000256" key="2">
    <source>
        <dbReference type="ARBA" id="ARBA00005695"/>
    </source>
</evidence>
<evidence type="ECO:0000256" key="1">
    <source>
        <dbReference type="ARBA" id="ARBA00004196"/>
    </source>
</evidence>
<evidence type="ECO:0000256" key="3">
    <source>
        <dbReference type="ARBA" id="ARBA00022448"/>
    </source>
</evidence>
<proteinExistence type="inferred from homology"/>
<dbReference type="GO" id="GO:0015833">
    <property type="term" value="P:peptide transport"/>
    <property type="evidence" value="ECO:0007669"/>
    <property type="project" value="TreeGrafter"/>
</dbReference>
<protein>
    <submittedName>
        <fullName evidence="6">Bicyclomycin resistance protein</fullName>
    </submittedName>
</protein>
<dbReference type="Gene3D" id="3.40.190.10">
    <property type="entry name" value="Periplasmic binding protein-like II"/>
    <property type="match status" value="1"/>
</dbReference>
<dbReference type="GO" id="GO:0043190">
    <property type="term" value="C:ATP-binding cassette (ABC) transporter complex"/>
    <property type="evidence" value="ECO:0007669"/>
    <property type="project" value="InterPro"/>
</dbReference>
<evidence type="ECO:0000256" key="4">
    <source>
        <dbReference type="ARBA" id="ARBA00022729"/>
    </source>
</evidence>
<dbReference type="Gene3D" id="3.10.105.10">
    <property type="entry name" value="Dipeptide-binding Protein, Domain 3"/>
    <property type="match status" value="1"/>
</dbReference>
<dbReference type="InterPro" id="IPR030678">
    <property type="entry name" value="Peptide/Ni-bd"/>
</dbReference>
<dbReference type="InterPro" id="IPR000914">
    <property type="entry name" value="SBP_5_dom"/>
</dbReference>
<dbReference type="SUPFAM" id="SSF53850">
    <property type="entry name" value="Periplasmic binding protein-like II"/>
    <property type="match status" value="1"/>
</dbReference>
<dbReference type="Pfam" id="PF00496">
    <property type="entry name" value="SBP_bac_5"/>
    <property type="match status" value="1"/>
</dbReference>
<dbReference type="AlphaFoldDB" id="A0A839HLT2"/>
<evidence type="ECO:0000313" key="7">
    <source>
        <dbReference type="Proteomes" id="UP000586093"/>
    </source>
</evidence>
<dbReference type="PANTHER" id="PTHR30290:SF10">
    <property type="entry name" value="PERIPLASMIC OLIGOPEPTIDE-BINDING PROTEIN-RELATED"/>
    <property type="match status" value="1"/>
</dbReference>
<organism evidence="6 7">
    <name type="scientific">Aquariibacter albus</name>
    <dbReference type="NCBI Taxonomy" id="2759899"/>
    <lineage>
        <taxon>Bacteria</taxon>
        <taxon>Pseudomonadati</taxon>
        <taxon>Pseudomonadota</taxon>
        <taxon>Betaproteobacteria</taxon>
        <taxon>Burkholderiales</taxon>
        <taxon>Sphaerotilaceae</taxon>
        <taxon>Aquariibacter</taxon>
    </lineage>
</organism>
<dbReference type="GO" id="GO:1904680">
    <property type="term" value="F:peptide transmembrane transporter activity"/>
    <property type="evidence" value="ECO:0007669"/>
    <property type="project" value="TreeGrafter"/>
</dbReference>
<comment type="similarity">
    <text evidence="2">Belongs to the bacterial solute-binding protein 5 family.</text>
</comment>
<dbReference type="PIRSF" id="PIRSF002741">
    <property type="entry name" value="MppA"/>
    <property type="match status" value="1"/>
</dbReference>
<accession>A0A839HLT2</accession>
<evidence type="ECO:0000313" key="6">
    <source>
        <dbReference type="EMBL" id="MBB1162926.1"/>
    </source>
</evidence>
<keyword evidence="3" id="KW-0813">Transport</keyword>
<keyword evidence="7" id="KW-1185">Reference proteome</keyword>
<gene>
    <name evidence="6" type="ORF">H4F90_13155</name>
</gene>
<dbReference type="GO" id="GO:0030288">
    <property type="term" value="C:outer membrane-bounded periplasmic space"/>
    <property type="evidence" value="ECO:0007669"/>
    <property type="project" value="UniProtKB-ARBA"/>
</dbReference>
<dbReference type="EMBL" id="JACIVI010000005">
    <property type="protein sequence ID" value="MBB1162926.1"/>
    <property type="molecule type" value="Genomic_DNA"/>
</dbReference>
<dbReference type="InterPro" id="IPR039424">
    <property type="entry name" value="SBP_5"/>
</dbReference>
<evidence type="ECO:0000259" key="5">
    <source>
        <dbReference type="Pfam" id="PF00496"/>
    </source>
</evidence>
<comment type="caution">
    <text evidence="6">The sequence shown here is derived from an EMBL/GenBank/DDBJ whole genome shotgun (WGS) entry which is preliminary data.</text>
</comment>
<dbReference type="Proteomes" id="UP000586093">
    <property type="component" value="Unassembled WGS sequence"/>
</dbReference>
<reference evidence="6 7" key="1">
    <citation type="submission" date="2020-08" db="EMBL/GenBank/DDBJ databases">
        <title>Aquariorum lacteus gen. nov., sp. nov., a new member of the family Comamonadaceae, isolated from freshwater aquarium.</title>
        <authorList>
            <person name="Chun S.-J."/>
        </authorList>
    </citation>
    <scope>NUCLEOTIDE SEQUENCE [LARGE SCALE GENOMIC DNA]</scope>
    <source>
        <strain evidence="6 7">SJAQ100</strain>
    </source>
</reference>
<feature type="domain" description="Solute-binding protein family 5" evidence="5">
    <location>
        <begin position="60"/>
        <end position="494"/>
    </location>
</feature>
<sequence length="583" mass="65211">MTGSASAQARAATEKLLRLAFNAGETGFDPVQVSDLYSHTVCAHVFESLYGYDHLARPFKVKPRTAEGMPVAEDDFRTWTVRIRPGIFFAEDAAFGGKRRELTAADYAYSFKRYFDPRWKSPGYASLKEEGVLGLDALRERALKDKTPFDYDAPVEGLRVLDRHVLQFRLAESRPRFLYTLGFFPGMAREVVERYGEELSAHPVGTGPFVLGRWRRSSLIELKRNPGFREMVYEAEPNADDAEGQAILAALKGKRLPIVDRVEISIIEETQPRWLAFLNGQLDLSAVPGEFIAQAVPNGVLAPNLAKRGMRMQRNIGSDVTMTMFNMEHPLIGGLAPEKVALRRAIGLGIDLKREIQIVRRGQAVPAQAGLAPNTYGYEQHLKTENSDFDPARAQALLDLYGYRRGSDGWRRQPNGQALTLEVATQSDAISRQFDELWKKNMDALGLKTAFRIGQWPEQLKAARAGNLMIWGLGSSASSPDGQDALERGFGPGAGGSNLARFKLDAFDEVFRKMGALPDGPERLALFREANRLLLAYMPYKFNVHRIATDLSQPWLTGYKRPTFWLDQWQHLDVDMARRGAAG</sequence>
<comment type="subcellular location">
    <subcellularLocation>
        <location evidence="1">Cell envelope</location>
    </subcellularLocation>
</comment>
<keyword evidence="4" id="KW-0732">Signal</keyword>
<name>A0A839HLT2_9BURK</name>